<name>F2USL3_SALR5</name>
<evidence type="ECO:0000313" key="3">
    <source>
        <dbReference type="EMBL" id="EGD81122.1"/>
    </source>
</evidence>
<keyword evidence="4" id="KW-1185">Reference proteome</keyword>
<dbReference type="OrthoDB" id="1874341at2759"/>
<evidence type="ECO:0008006" key="5">
    <source>
        <dbReference type="Google" id="ProtNLM"/>
    </source>
</evidence>
<sequence length="824" mass="92016">MVKPDDVKTSLDEGRNTAALQQATLLLKKDKTNPEAKALKGLALVRLNRDDEADEIVKELRSMTIEDDDSIQTVMMCYREHGAYRDIRNVYETRYKKNPDDLELAAQYFMSMVRVGDLDVLPKVAMDMHRKSKSNTYYFWAVMIQYIQGRTKRAAGDAAGGTIHLTMALRLLERAVDDESFEMSREGLRLYTMVLQEMDKFEDILALLDKDAGAGYGPKRLLPEGREVTQMKINCYKRLNRHADIIATSTPTIQDGSDDWTAYTNVMDAAVALNEAGDSSFTFAQVDGLLSAAFGKATTQDKPQRAPLLACLEWHARMRARGDAAHTPAVPAPLEAFVALFKATGAKRCMFFDTKPYVSLMDDATQRKFLDECSAWMEADGAEEPESKRVLRSSLLALYRRFMGRHHDDDADTDALHRDLVEKFNAAKPCGADLKPSELQYSDTYALLAAHVAVDAFARTDDRAHVDRAIKLLEDAITASSSNPQLRLLIVKLLCLQGRVYEAVPHWEALQVKQIQYDSIGYVFFDHAARLGAYDTALSLLEGAATFTRSCEVDVPEFLCRSFLYGSFHKYEEFVRCQEKLHRSLQLASVVCERFLLNFVRTKFTRARVTSWLQFIVSTLPPPSALDDEKTFSDNSQAEVMDSSDPQARSPTSGDFERMKTARFNYFRVRYLLVQTVASLVLSRQSLAERAEALVDAIARGAVLTAAEEACAAAVASPDQPDLETIHAVIEVLSLVSFTVSIVQEWISGDAVLKQPNGEPVRVNKTVRQTVRALAEAFHAVVVNKDQAMARVQGVLSTAEEAAKTPSYKSSLKAFRAAFKSSNH</sequence>
<dbReference type="Pfam" id="PF09797">
    <property type="entry name" value="NatB_MDM20"/>
    <property type="match status" value="1"/>
</dbReference>
<gene>
    <name evidence="3" type="ORF">PTSG_11159</name>
</gene>
<organism evidence="4">
    <name type="scientific">Salpingoeca rosetta (strain ATCC 50818 / BSB-021)</name>
    <dbReference type="NCBI Taxonomy" id="946362"/>
    <lineage>
        <taxon>Eukaryota</taxon>
        <taxon>Choanoflagellata</taxon>
        <taxon>Craspedida</taxon>
        <taxon>Salpingoecidae</taxon>
        <taxon>Salpingoeca</taxon>
    </lineage>
</organism>
<protein>
    <recommendedName>
        <fullName evidence="5">N-terminal acetyltransferase B complex subunit NAA25 homolog</fullName>
    </recommendedName>
</protein>
<evidence type="ECO:0000256" key="2">
    <source>
        <dbReference type="SAM" id="MobiDB-lite"/>
    </source>
</evidence>
<dbReference type="Gene3D" id="1.25.40.1040">
    <property type="match status" value="1"/>
</dbReference>
<accession>F2USL3</accession>
<reference evidence="3" key="1">
    <citation type="submission" date="2009-08" db="EMBL/GenBank/DDBJ databases">
        <title>Annotation of Salpingoeca rosetta.</title>
        <authorList>
            <consortium name="The Broad Institute Genome Sequencing Platform"/>
            <person name="Russ C."/>
            <person name="Cuomo C."/>
            <person name="Burger G."/>
            <person name="Gray M.W."/>
            <person name="Holland P.W.H."/>
            <person name="King N."/>
            <person name="Lang F.B.F."/>
            <person name="Roger A.J."/>
            <person name="Ruiz-Trillo I."/>
            <person name="Young S.K."/>
            <person name="Zeng Q."/>
            <person name="Gargeya S."/>
            <person name="Alvarado L."/>
            <person name="Berlin A."/>
            <person name="Chapman S.B."/>
            <person name="Chen Z."/>
            <person name="Freedman E."/>
            <person name="Gellesch M."/>
            <person name="Goldberg J."/>
            <person name="Griggs A."/>
            <person name="Gujja S."/>
            <person name="Heilman E."/>
            <person name="Heiman D."/>
            <person name="Howarth C."/>
            <person name="Mehta T."/>
            <person name="Neiman D."/>
            <person name="Pearson M."/>
            <person name="Roberts A."/>
            <person name="Saif S."/>
            <person name="Shea T."/>
            <person name="Shenoy N."/>
            <person name="Sisk P."/>
            <person name="Stolte C."/>
            <person name="Sykes S."/>
            <person name="White J."/>
            <person name="Yandava C."/>
            <person name="Haas B."/>
            <person name="Nusbaum C."/>
            <person name="Birren B."/>
        </authorList>
    </citation>
    <scope>NUCLEOTIDE SEQUENCE [LARGE SCALE GENOMIC DNA]</scope>
    <source>
        <strain evidence="3">ATCC 50818</strain>
    </source>
</reference>
<dbReference type="KEGG" id="sre:PTSG_11159"/>
<dbReference type="PANTHER" id="PTHR22767">
    <property type="entry name" value="N-TERMINAL ACETYLTRANSFERASE-RELATED"/>
    <property type="match status" value="1"/>
</dbReference>
<dbReference type="GO" id="GO:0031416">
    <property type="term" value="C:NatB complex"/>
    <property type="evidence" value="ECO:0007669"/>
    <property type="project" value="TreeGrafter"/>
</dbReference>
<dbReference type="eggNOG" id="KOG2053">
    <property type="taxonomic scope" value="Eukaryota"/>
</dbReference>
<dbReference type="OMA" id="TSCYELA"/>
<comment type="similarity">
    <text evidence="1">Belongs to the MDM20/NAA25 family.</text>
</comment>
<dbReference type="FunCoup" id="F2USL3">
    <property type="interactions" value="1922"/>
</dbReference>
<proteinExistence type="inferred from homology"/>
<dbReference type="InterPro" id="IPR019183">
    <property type="entry name" value="NAA25_NatB_aux_su"/>
</dbReference>
<feature type="compositionally biased region" description="Polar residues" evidence="2">
    <location>
        <begin position="633"/>
        <end position="653"/>
    </location>
</feature>
<evidence type="ECO:0000256" key="1">
    <source>
        <dbReference type="ARBA" id="ARBA00006298"/>
    </source>
</evidence>
<dbReference type="RefSeq" id="XP_004987807.1">
    <property type="nucleotide sequence ID" value="XM_004987750.1"/>
</dbReference>
<evidence type="ECO:0000313" key="4">
    <source>
        <dbReference type="Proteomes" id="UP000007799"/>
    </source>
</evidence>
<dbReference type="PANTHER" id="PTHR22767:SF3">
    <property type="entry name" value="N-ALPHA-ACETYLTRANSFERASE 25, NATB AUXILIARY SUBUNIT"/>
    <property type="match status" value="1"/>
</dbReference>
<dbReference type="InterPro" id="IPR011990">
    <property type="entry name" value="TPR-like_helical_dom_sf"/>
</dbReference>
<dbReference type="STRING" id="946362.F2USL3"/>
<feature type="region of interest" description="Disordered" evidence="2">
    <location>
        <begin position="626"/>
        <end position="654"/>
    </location>
</feature>
<dbReference type="Proteomes" id="UP000007799">
    <property type="component" value="Unassembled WGS sequence"/>
</dbReference>
<dbReference type="AlphaFoldDB" id="F2USL3"/>
<dbReference type="SUPFAM" id="SSF48452">
    <property type="entry name" value="TPR-like"/>
    <property type="match status" value="1"/>
</dbReference>
<dbReference type="InParanoid" id="F2USL3"/>
<dbReference type="EMBL" id="GL832995">
    <property type="protein sequence ID" value="EGD81122.1"/>
    <property type="molecule type" value="Genomic_DNA"/>
</dbReference>
<dbReference type="GeneID" id="16068329"/>